<keyword evidence="3" id="KW-1185">Reference proteome</keyword>
<keyword evidence="1" id="KW-1133">Transmembrane helix</keyword>
<comment type="caution">
    <text evidence="2">The sequence shown here is derived from an EMBL/GenBank/DDBJ whole genome shotgun (WGS) entry which is preliminary data.</text>
</comment>
<protein>
    <submittedName>
        <fullName evidence="2">Uncharacterized protein</fullName>
    </submittedName>
</protein>
<gene>
    <name evidence="2" type="ORF">ZOSMA_35G00680</name>
</gene>
<organism evidence="2 3">
    <name type="scientific">Zostera marina</name>
    <name type="common">Eelgrass</name>
    <dbReference type="NCBI Taxonomy" id="29655"/>
    <lineage>
        <taxon>Eukaryota</taxon>
        <taxon>Viridiplantae</taxon>
        <taxon>Streptophyta</taxon>
        <taxon>Embryophyta</taxon>
        <taxon>Tracheophyta</taxon>
        <taxon>Spermatophyta</taxon>
        <taxon>Magnoliopsida</taxon>
        <taxon>Liliopsida</taxon>
        <taxon>Zosteraceae</taxon>
        <taxon>Zostera</taxon>
    </lineage>
</organism>
<evidence type="ECO:0000313" key="2">
    <source>
        <dbReference type="EMBL" id="KMZ64611.1"/>
    </source>
</evidence>
<feature type="transmembrane region" description="Helical" evidence="1">
    <location>
        <begin position="74"/>
        <end position="96"/>
    </location>
</feature>
<name>A0A0K9P6I0_ZOSMR</name>
<evidence type="ECO:0000313" key="3">
    <source>
        <dbReference type="Proteomes" id="UP000036987"/>
    </source>
</evidence>
<dbReference type="Proteomes" id="UP000036987">
    <property type="component" value="Unassembled WGS sequence"/>
</dbReference>
<feature type="transmembrane region" description="Helical" evidence="1">
    <location>
        <begin position="37"/>
        <end position="54"/>
    </location>
</feature>
<proteinExistence type="predicted"/>
<dbReference type="AlphaFoldDB" id="A0A0K9P6I0"/>
<dbReference type="EMBL" id="LFYR01001125">
    <property type="protein sequence ID" value="KMZ64611.1"/>
    <property type="molecule type" value="Genomic_DNA"/>
</dbReference>
<sequence>MKLERSVLADLAGIVIYGGRSSIDVYLHVCNDLDMSLVKFISTFAMLGALAWQVNSNPNKKKFFCLERRSYGDFFYIPGVSFSMVFVSLRFILFLLHSNHGIVSHRLKQLPRSIESSRGIY</sequence>
<accession>A0A0K9P6I0</accession>
<keyword evidence="1" id="KW-0472">Membrane</keyword>
<keyword evidence="1" id="KW-0812">Transmembrane</keyword>
<reference evidence="3" key="1">
    <citation type="journal article" date="2016" name="Nature">
        <title>The genome of the seagrass Zostera marina reveals angiosperm adaptation to the sea.</title>
        <authorList>
            <person name="Olsen J.L."/>
            <person name="Rouze P."/>
            <person name="Verhelst B."/>
            <person name="Lin Y.-C."/>
            <person name="Bayer T."/>
            <person name="Collen J."/>
            <person name="Dattolo E."/>
            <person name="De Paoli E."/>
            <person name="Dittami S."/>
            <person name="Maumus F."/>
            <person name="Michel G."/>
            <person name="Kersting A."/>
            <person name="Lauritano C."/>
            <person name="Lohaus R."/>
            <person name="Toepel M."/>
            <person name="Tonon T."/>
            <person name="Vanneste K."/>
            <person name="Amirebrahimi M."/>
            <person name="Brakel J."/>
            <person name="Bostroem C."/>
            <person name="Chovatia M."/>
            <person name="Grimwood J."/>
            <person name="Jenkins J.W."/>
            <person name="Jueterbock A."/>
            <person name="Mraz A."/>
            <person name="Stam W.T."/>
            <person name="Tice H."/>
            <person name="Bornberg-Bauer E."/>
            <person name="Green P.J."/>
            <person name="Pearson G.A."/>
            <person name="Procaccini G."/>
            <person name="Duarte C.M."/>
            <person name="Schmutz J."/>
            <person name="Reusch T.B.H."/>
            <person name="Van de Peer Y."/>
        </authorList>
    </citation>
    <scope>NUCLEOTIDE SEQUENCE [LARGE SCALE GENOMIC DNA]</scope>
    <source>
        <strain evidence="3">cv. Finnish</strain>
    </source>
</reference>
<evidence type="ECO:0000256" key="1">
    <source>
        <dbReference type="SAM" id="Phobius"/>
    </source>
</evidence>